<dbReference type="Proteomes" id="UP000320404">
    <property type="component" value="Unassembled WGS sequence"/>
</dbReference>
<evidence type="ECO:0000256" key="8">
    <source>
        <dbReference type="RuleBase" id="RU363041"/>
    </source>
</evidence>
<dbReference type="InterPro" id="IPR002781">
    <property type="entry name" value="TM_pro_TauE-like"/>
</dbReference>
<feature type="transmembrane region" description="Helical" evidence="8">
    <location>
        <begin position="75"/>
        <end position="97"/>
    </location>
</feature>
<evidence type="ECO:0000256" key="4">
    <source>
        <dbReference type="ARBA" id="ARBA00022475"/>
    </source>
</evidence>
<dbReference type="GO" id="GO:0005886">
    <property type="term" value="C:plasma membrane"/>
    <property type="evidence" value="ECO:0007669"/>
    <property type="project" value="UniProtKB-SubCell"/>
</dbReference>
<feature type="transmembrane region" description="Helical" evidence="8">
    <location>
        <begin position="234"/>
        <end position="251"/>
    </location>
</feature>
<evidence type="ECO:0000256" key="6">
    <source>
        <dbReference type="ARBA" id="ARBA00022989"/>
    </source>
</evidence>
<keyword evidence="5 8" id="KW-0812">Transmembrane</keyword>
<feature type="transmembrane region" description="Helical" evidence="8">
    <location>
        <begin position="206"/>
        <end position="227"/>
    </location>
</feature>
<dbReference type="PANTHER" id="PTHR30269">
    <property type="entry name" value="TRANSMEMBRANE PROTEIN YFCA"/>
    <property type="match status" value="1"/>
</dbReference>
<name>A0A520RVY6_9GAMM</name>
<protein>
    <recommendedName>
        <fullName evidence="8">Probable membrane transporter protein</fullName>
    </recommendedName>
</protein>
<reference evidence="9 10" key="1">
    <citation type="submission" date="2019-02" db="EMBL/GenBank/DDBJ databases">
        <title>Prokaryotic population dynamics and viral predation in marine succession experiment using metagenomics: the confinement effect.</title>
        <authorList>
            <person name="Haro-Moreno J.M."/>
            <person name="Rodriguez-Valera F."/>
            <person name="Lopez-Perez M."/>
        </authorList>
    </citation>
    <scope>NUCLEOTIDE SEQUENCE [LARGE SCALE GENOMIC DNA]</scope>
    <source>
        <strain evidence="9">MED-G158</strain>
    </source>
</reference>
<comment type="subcellular location">
    <subcellularLocation>
        <location evidence="1 8">Cell membrane</location>
        <topology evidence="1 8">Multi-pass membrane protein</topology>
    </subcellularLocation>
</comment>
<evidence type="ECO:0000313" key="9">
    <source>
        <dbReference type="EMBL" id="RZO74347.1"/>
    </source>
</evidence>
<comment type="similarity">
    <text evidence="2 8">Belongs to the 4-toluene sulfonate uptake permease (TSUP) (TC 2.A.102) family.</text>
</comment>
<organism evidence="9 10">
    <name type="scientific">OM182 bacterium</name>
    <dbReference type="NCBI Taxonomy" id="2510334"/>
    <lineage>
        <taxon>Bacteria</taxon>
        <taxon>Pseudomonadati</taxon>
        <taxon>Pseudomonadota</taxon>
        <taxon>Gammaproteobacteria</taxon>
        <taxon>OMG group</taxon>
        <taxon>OM182 clade</taxon>
    </lineage>
</organism>
<feature type="transmembrane region" description="Helical" evidence="8">
    <location>
        <begin position="141"/>
        <end position="168"/>
    </location>
</feature>
<dbReference type="EMBL" id="SHAH01000104">
    <property type="protein sequence ID" value="RZO74347.1"/>
    <property type="molecule type" value="Genomic_DNA"/>
</dbReference>
<feature type="transmembrane region" description="Helical" evidence="8">
    <location>
        <begin position="104"/>
        <end position="121"/>
    </location>
</feature>
<comment type="caution">
    <text evidence="9">The sequence shown here is derived from an EMBL/GenBank/DDBJ whole genome shotgun (WGS) entry which is preliminary data.</text>
</comment>
<accession>A0A520RVY6</accession>
<keyword evidence="6 8" id="KW-1133">Transmembrane helix</keyword>
<keyword evidence="3" id="KW-0813">Transport</keyword>
<dbReference type="AlphaFoldDB" id="A0A520RVY6"/>
<dbReference type="InterPro" id="IPR052017">
    <property type="entry name" value="TSUP"/>
</dbReference>
<dbReference type="PANTHER" id="PTHR30269:SF0">
    <property type="entry name" value="MEMBRANE TRANSPORTER PROTEIN YFCA-RELATED"/>
    <property type="match status" value="1"/>
</dbReference>
<evidence type="ECO:0000256" key="3">
    <source>
        <dbReference type="ARBA" id="ARBA00022448"/>
    </source>
</evidence>
<evidence type="ECO:0000256" key="7">
    <source>
        <dbReference type="ARBA" id="ARBA00023136"/>
    </source>
</evidence>
<dbReference type="Pfam" id="PF01925">
    <property type="entry name" value="TauE"/>
    <property type="match status" value="1"/>
</dbReference>
<evidence type="ECO:0000256" key="1">
    <source>
        <dbReference type="ARBA" id="ARBA00004651"/>
    </source>
</evidence>
<evidence type="ECO:0000256" key="5">
    <source>
        <dbReference type="ARBA" id="ARBA00022692"/>
    </source>
</evidence>
<evidence type="ECO:0000256" key="2">
    <source>
        <dbReference type="ARBA" id="ARBA00009142"/>
    </source>
</evidence>
<gene>
    <name evidence="9" type="ORF">EVA69_06025</name>
</gene>
<keyword evidence="4 8" id="KW-1003">Cell membrane</keyword>
<feature type="transmembrane region" description="Helical" evidence="8">
    <location>
        <begin position="180"/>
        <end position="200"/>
    </location>
</feature>
<evidence type="ECO:0000313" key="10">
    <source>
        <dbReference type="Proteomes" id="UP000320404"/>
    </source>
</evidence>
<sequence length="252" mass="25850">MELNLTAIALLAGTGFLAGGINTIAGGGSNLTLPMLMMLGLPADLANGTNRVAVLMQCVVGVAGYDKHNTLDRPAIAPVLVPTLLGGVPGALGAALMPNLYLKPVLLVTILSMSVLILLRPEVIAPPAGTPTQSPEDNPKAWWALFAAGIYGGFVQAGVGFILLAALAGGLRYDLVRANALKMTCALAFTVVALAIFIAFDQVSWVPGFIVAAGTMAGAHLAVKVAVKASQNSIKWFLFAMTLVAVAGGLYL</sequence>
<keyword evidence="7 8" id="KW-0472">Membrane</keyword>
<proteinExistence type="inferred from homology"/>